<feature type="non-terminal residue" evidence="2">
    <location>
        <position position="147"/>
    </location>
</feature>
<feature type="non-terminal residue" evidence="2">
    <location>
        <position position="1"/>
    </location>
</feature>
<feature type="compositionally biased region" description="Basic and acidic residues" evidence="1">
    <location>
        <begin position="68"/>
        <end position="79"/>
    </location>
</feature>
<gene>
    <name evidence="2" type="ORF">PCOR1329_LOCUS2458</name>
</gene>
<accession>A0ABN9PMQ8</accession>
<feature type="compositionally biased region" description="Basic and acidic residues" evidence="1">
    <location>
        <begin position="26"/>
        <end position="36"/>
    </location>
</feature>
<dbReference type="Proteomes" id="UP001189429">
    <property type="component" value="Unassembled WGS sequence"/>
</dbReference>
<name>A0ABN9PMQ8_9DINO</name>
<proteinExistence type="predicted"/>
<evidence type="ECO:0000313" key="2">
    <source>
        <dbReference type="EMBL" id="CAK0791612.1"/>
    </source>
</evidence>
<organism evidence="2 3">
    <name type="scientific">Prorocentrum cordatum</name>
    <dbReference type="NCBI Taxonomy" id="2364126"/>
    <lineage>
        <taxon>Eukaryota</taxon>
        <taxon>Sar</taxon>
        <taxon>Alveolata</taxon>
        <taxon>Dinophyceae</taxon>
        <taxon>Prorocentrales</taxon>
        <taxon>Prorocentraceae</taxon>
        <taxon>Prorocentrum</taxon>
    </lineage>
</organism>
<sequence>AAHKATRKSKPGERVKPTARMLPPTVKEEVHSEGEGAKASAGLASARDGRGREAGGGAREAAGRMHKRLSERVEGRPTSELEDIDRDCQRALSEAERALKEAEALKARVRDVRSREENAVQEPSAIEEQEKSMSSEESRRPPSPKRK</sequence>
<protein>
    <submittedName>
        <fullName evidence="2">Uncharacterized protein</fullName>
    </submittedName>
</protein>
<keyword evidence="3" id="KW-1185">Reference proteome</keyword>
<evidence type="ECO:0000313" key="3">
    <source>
        <dbReference type="Proteomes" id="UP001189429"/>
    </source>
</evidence>
<dbReference type="EMBL" id="CAUYUJ010000620">
    <property type="protein sequence ID" value="CAK0791612.1"/>
    <property type="molecule type" value="Genomic_DNA"/>
</dbReference>
<feature type="compositionally biased region" description="Basic and acidic residues" evidence="1">
    <location>
        <begin position="128"/>
        <end position="140"/>
    </location>
</feature>
<feature type="compositionally biased region" description="Basic and acidic residues" evidence="1">
    <location>
        <begin position="108"/>
        <end position="118"/>
    </location>
</feature>
<feature type="region of interest" description="Disordered" evidence="1">
    <location>
        <begin position="1"/>
        <end position="86"/>
    </location>
</feature>
<reference evidence="2" key="1">
    <citation type="submission" date="2023-10" db="EMBL/GenBank/DDBJ databases">
        <authorList>
            <person name="Chen Y."/>
            <person name="Shah S."/>
            <person name="Dougan E. K."/>
            <person name="Thang M."/>
            <person name="Chan C."/>
        </authorList>
    </citation>
    <scope>NUCLEOTIDE SEQUENCE [LARGE SCALE GENOMIC DNA]</scope>
</reference>
<evidence type="ECO:0000256" key="1">
    <source>
        <dbReference type="SAM" id="MobiDB-lite"/>
    </source>
</evidence>
<comment type="caution">
    <text evidence="2">The sequence shown here is derived from an EMBL/GenBank/DDBJ whole genome shotgun (WGS) entry which is preliminary data.</text>
</comment>
<feature type="region of interest" description="Disordered" evidence="1">
    <location>
        <begin position="108"/>
        <end position="147"/>
    </location>
</feature>